<organism evidence="2 3">
    <name type="scientific">Arsenophonus nasoniae</name>
    <name type="common">son-killer infecting Nasonia vitripennis</name>
    <dbReference type="NCBI Taxonomy" id="638"/>
    <lineage>
        <taxon>Bacteria</taxon>
        <taxon>Pseudomonadati</taxon>
        <taxon>Pseudomonadota</taxon>
        <taxon>Gammaproteobacteria</taxon>
        <taxon>Enterobacterales</taxon>
        <taxon>Morganellaceae</taxon>
        <taxon>Arsenophonus</taxon>
    </lineage>
</organism>
<reference evidence="2" key="1">
    <citation type="submission" date="2023-04" db="EMBL/GenBank/DDBJ databases">
        <title>Genome dynamics across the evolutionary transition to endosymbiosis.</title>
        <authorList>
            <person name="Siozios S."/>
            <person name="Nadal-Jimenez P."/>
            <person name="Azagi T."/>
            <person name="Sprong H."/>
            <person name="Frost C.L."/>
            <person name="Parratt S.R."/>
            <person name="Taylor G."/>
            <person name="Brettell L."/>
            <person name="Lew K.C."/>
            <person name="Croft L."/>
            <person name="King K.C."/>
            <person name="Brockhurst M.A."/>
            <person name="Hypsa V."/>
            <person name="Novakova E."/>
            <person name="Darby A.C."/>
            <person name="Hurst G.D.D."/>
        </authorList>
    </citation>
    <scope>NUCLEOTIDE SEQUENCE</scope>
    <source>
        <strain evidence="2">AIh</strain>
    </source>
</reference>
<sequence length="363" mass="39218">MTAISNSDNKAISYPTNPNIDDVESISNTEKPSLAGSAPTAANIKNIINNINITDDELVKPVLRKPVKIGGKDLASDVKDAVESLLAKVENRSELFNFLQSVKDKEGLINIDDNINDSNHFEITRLANGYTGNLDKLIQAMLMAALIQLETRRHLANMEVKIAYDSIKSSANNMVEAAQEGKKQAMITAGVSITMAGLGTFGSIKSLSKQNSSLKLHDTQAVKLNADAIEQRNAAYNASRAGTDNDTAAVFMAQSQESQTQAQMFQLTGRETQNQAQKGLVAANALNQNSAVVGQMAGQQNATVQAEKSAQSQVDLAKERAFSDIAQISKKAQDEFQALLKQILMSLSEECQRRAQTCRSIIG</sequence>
<evidence type="ECO:0000256" key="1">
    <source>
        <dbReference type="SAM" id="MobiDB-lite"/>
    </source>
</evidence>
<evidence type="ECO:0000313" key="3">
    <source>
        <dbReference type="Proteomes" id="UP001177597"/>
    </source>
</evidence>
<gene>
    <name evidence="2" type="ORF">QE207_13900</name>
</gene>
<dbReference type="AlphaFoldDB" id="A0AA95G9L8"/>
<dbReference type="RefSeq" id="WP_280628949.1">
    <property type="nucleotide sequence ID" value="NZ_CP123498.1"/>
</dbReference>
<proteinExistence type="predicted"/>
<evidence type="ECO:0000313" key="2">
    <source>
        <dbReference type="EMBL" id="WGL94776.1"/>
    </source>
</evidence>
<dbReference type="Proteomes" id="UP001177597">
    <property type="component" value="Chromosome"/>
</dbReference>
<protein>
    <submittedName>
        <fullName evidence="2">Uncharacterized protein</fullName>
    </submittedName>
</protein>
<name>A0AA95G9L8_9GAMM</name>
<feature type="compositionally biased region" description="Polar residues" evidence="1">
    <location>
        <begin position="1"/>
        <end position="31"/>
    </location>
</feature>
<accession>A0AA95G9L8</accession>
<feature type="region of interest" description="Disordered" evidence="1">
    <location>
        <begin position="1"/>
        <end position="37"/>
    </location>
</feature>
<dbReference type="EMBL" id="CP123498">
    <property type="protein sequence ID" value="WGL94776.1"/>
    <property type="molecule type" value="Genomic_DNA"/>
</dbReference>